<feature type="compositionally biased region" description="Polar residues" evidence="8">
    <location>
        <begin position="204"/>
        <end position="213"/>
    </location>
</feature>
<reference evidence="10" key="1">
    <citation type="journal article" date="2019" name="Int. J. Syst. Evol. Microbiol.">
        <title>The Global Catalogue of Microorganisms (GCM) 10K type strain sequencing project: providing services to taxonomists for standard genome sequencing and annotation.</title>
        <authorList>
            <consortium name="The Broad Institute Genomics Platform"/>
            <consortium name="The Broad Institute Genome Sequencing Center for Infectious Disease"/>
            <person name="Wu L."/>
            <person name="Ma J."/>
        </authorList>
    </citation>
    <scope>NUCLEOTIDE SEQUENCE [LARGE SCALE GENOMIC DNA]</scope>
    <source>
        <strain evidence="10">NBRC 108730</strain>
    </source>
</reference>
<evidence type="ECO:0000313" key="9">
    <source>
        <dbReference type="EMBL" id="GMA85662.1"/>
    </source>
</evidence>
<name>A0ABQ6JBX1_9ACTN</name>
<evidence type="ECO:0000256" key="7">
    <source>
        <dbReference type="ARBA" id="ARBA00023146"/>
    </source>
</evidence>
<evidence type="ECO:0000313" key="10">
    <source>
        <dbReference type="Proteomes" id="UP001157017"/>
    </source>
</evidence>
<keyword evidence="7" id="KW-0030">Aminoacyl-tRNA synthetase</keyword>
<accession>A0ABQ6JBX1</accession>
<evidence type="ECO:0000256" key="4">
    <source>
        <dbReference type="ARBA" id="ARBA00022741"/>
    </source>
</evidence>
<dbReference type="EC" id="6.1.1.4" evidence="2"/>
<evidence type="ECO:0000256" key="8">
    <source>
        <dbReference type="SAM" id="MobiDB-lite"/>
    </source>
</evidence>
<dbReference type="InterPro" id="IPR002302">
    <property type="entry name" value="Leu-tRNA-ligase"/>
</dbReference>
<proteinExistence type="inferred from homology"/>
<comment type="similarity">
    <text evidence="1">Belongs to the class-I aminoacyl-tRNA synthetase family.</text>
</comment>
<gene>
    <name evidence="9" type="ORF">GCM10025868_09120</name>
</gene>
<dbReference type="Gene3D" id="1.10.730.10">
    <property type="entry name" value="Isoleucyl-tRNA Synthetase, Domain 1"/>
    <property type="match status" value="1"/>
</dbReference>
<dbReference type="PANTHER" id="PTHR43740">
    <property type="entry name" value="LEUCYL-TRNA SYNTHETASE"/>
    <property type="match status" value="1"/>
</dbReference>
<keyword evidence="6" id="KW-0648">Protein biosynthesis</keyword>
<dbReference type="Proteomes" id="UP001157017">
    <property type="component" value="Unassembled WGS sequence"/>
</dbReference>
<organism evidence="9 10">
    <name type="scientific">Angustibacter aerolatus</name>
    <dbReference type="NCBI Taxonomy" id="1162965"/>
    <lineage>
        <taxon>Bacteria</taxon>
        <taxon>Bacillati</taxon>
        <taxon>Actinomycetota</taxon>
        <taxon>Actinomycetes</taxon>
        <taxon>Kineosporiales</taxon>
        <taxon>Kineosporiaceae</taxon>
    </lineage>
</organism>
<evidence type="ECO:0000256" key="2">
    <source>
        <dbReference type="ARBA" id="ARBA00013164"/>
    </source>
</evidence>
<dbReference type="PANTHER" id="PTHR43740:SF2">
    <property type="entry name" value="LEUCINE--TRNA LIGASE, MITOCHONDRIAL"/>
    <property type="match status" value="1"/>
</dbReference>
<keyword evidence="5" id="KW-0067">ATP-binding</keyword>
<keyword evidence="3" id="KW-0436">Ligase</keyword>
<dbReference type="InterPro" id="IPR014729">
    <property type="entry name" value="Rossmann-like_a/b/a_fold"/>
</dbReference>
<protein>
    <recommendedName>
        <fullName evidence="2">leucine--tRNA ligase</fullName>
        <ecNumber evidence="2">6.1.1.4</ecNumber>
    </recommendedName>
</protein>
<feature type="region of interest" description="Disordered" evidence="8">
    <location>
        <begin position="199"/>
        <end position="270"/>
    </location>
</feature>
<evidence type="ECO:0000256" key="3">
    <source>
        <dbReference type="ARBA" id="ARBA00022598"/>
    </source>
</evidence>
<sequence length="270" mass="29756">MGPRGTAPNGGPDTGGVDLYVGGVEHAVLHLLYARFWHKVLFDLGEVSSDEPFRRLFNQGYVQAYAYRDDRGQTVPAAEVEEGPDGTWTWQGQTVVREYGKMGKSLNNIVTPDDMYDAYGADTFRVYEMSMGPLDASRPWETRAVVGSLRFLQRLWRNVVDEETGAVTVTDVAPSQADLKALHRAIDGITRDYAEPALQHRGRQGSSSLNNHLTKPARRAAVARRGHGADDRARRAAPGRGACGSASGTAGPWRTSPSRWPTRRTWSTTR</sequence>
<evidence type="ECO:0000256" key="6">
    <source>
        <dbReference type="ARBA" id="ARBA00022917"/>
    </source>
</evidence>
<feature type="compositionally biased region" description="Low complexity" evidence="8">
    <location>
        <begin position="236"/>
        <end position="270"/>
    </location>
</feature>
<evidence type="ECO:0000256" key="1">
    <source>
        <dbReference type="ARBA" id="ARBA00005594"/>
    </source>
</evidence>
<feature type="compositionally biased region" description="Basic residues" evidence="8">
    <location>
        <begin position="215"/>
        <end position="226"/>
    </location>
</feature>
<dbReference type="PRINTS" id="PR00985">
    <property type="entry name" value="TRNASYNTHLEU"/>
</dbReference>
<dbReference type="SUPFAM" id="SSF52374">
    <property type="entry name" value="Nucleotidylyl transferase"/>
    <property type="match status" value="1"/>
</dbReference>
<dbReference type="EMBL" id="BSUZ01000001">
    <property type="protein sequence ID" value="GMA85662.1"/>
    <property type="molecule type" value="Genomic_DNA"/>
</dbReference>
<keyword evidence="10" id="KW-1185">Reference proteome</keyword>
<keyword evidence="4" id="KW-0547">Nucleotide-binding</keyword>
<dbReference type="Gene3D" id="3.40.50.620">
    <property type="entry name" value="HUPs"/>
    <property type="match status" value="1"/>
</dbReference>
<evidence type="ECO:0000256" key="5">
    <source>
        <dbReference type="ARBA" id="ARBA00022840"/>
    </source>
</evidence>
<comment type="caution">
    <text evidence="9">The sequence shown here is derived from an EMBL/GenBank/DDBJ whole genome shotgun (WGS) entry which is preliminary data.</text>
</comment>